<gene>
    <name evidence="4" type="ORF">DY114_01985</name>
</gene>
<evidence type="ECO:0000313" key="5">
    <source>
        <dbReference type="Proteomes" id="UP000777560"/>
    </source>
</evidence>
<feature type="compositionally biased region" description="Polar residues" evidence="1">
    <location>
        <begin position="31"/>
        <end position="52"/>
    </location>
</feature>
<dbReference type="InterPro" id="IPR027994">
    <property type="entry name" value="WxL_dom"/>
</dbReference>
<evidence type="ECO:0000259" key="3">
    <source>
        <dbReference type="Pfam" id="PF13731"/>
    </source>
</evidence>
<evidence type="ECO:0000313" key="4">
    <source>
        <dbReference type="EMBL" id="TPR26487.1"/>
    </source>
</evidence>
<evidence type="ECO:0000256" key="1">
    <source>
        <dbReference type="SAM" id="MobiDB-lite"/>
    </source>
</evidence>
<organism evidence="4 5">
    <name type="scientific">Apilactobacillus micheneri</name>
    <dbReference type="NCBI Taxonomy" id="1899430"/>
    <lineage>
        <taxon>Bacteria</taxon>
        <taxon>Bacillati</taxon>
        <taxon>Bacillota</taxon>
        <taxon>Bacilli</taxon>
        <taxon>Lactobacillales</taxon>
        <taxon>Lactobacillaceae</taxon>
        <taxon>Apilactobacillus</taxon>
    </lineage>
</organism>
<feature type="region of interest" description="Disordered" evidence="1">
    <location>
        <begin position="28"/>
        <end position="52"/>
    </location>
</feature>
<evidence type="ECO:0000256" key="2">
    <source>
        <dbReference type="SAM" id="SignalP"/>
    </source>
</evidence>
<dbReference type="RefSeq" id="WP_140925820.1">
    <property type="nucleotide sequence ID" value="NZ_QUAU01000001.1"/>
</dbReference>
<accession>A0ABY2Z447</accession>
<sequence length="274" mass="29512">MKKLLLCTAALTMFAGSALALNGSNVKADDANTSSNSENKDQNNNGMSTDGNSVKTFTYFKVDNSSTNTPPVNPDNTDNKLNNPEFYNIFPTNATGDLTIDAVPKSLNFGETDKNLEGKDINVTLNDNKDNNKDNNIERYYAQVSDYRGNHTGWHLSANMSEMTDKNNPLNKLDGANIKFSNNKVLGAYGNNANQLGDPNNVKTDNINLDPSRGNVTVMSAADKSGAGTWFDLFNNINLSAGRADSGNYNGTITWNLSDGPSTPNNTTGTNGNN</sequence>
<feature type="signal peptide" evidence="2">
    <location>
        <begin position="1"/>
        <end position="20"/>
    </location>
</feature>
<protein>
    <submittedName>
        <fullName evidence="4">WxL domain-containing protein</fullName>
    </submittedName>
</protein>
<name>A0ABY2Z447_9LACO</name>
<reference evidence="4 5" key="1">
    <citation type="submission" date="2018-08" db="EMBL/GenBank/DDBJ databases">
        <title>Comparative genomics of wild bee and flower associated Lactobacillus reveals potential adaptation to the bee host.</title>
        <authorList>
            <person name="Vuong H.Q."/>
            <person name="Mcfrederick Q.S."/>
        </authorList>
    </citation>
    <scope>NUCLEOTIDE SEQUENCE [LARGE SCALE GENOMIC DNA]</scope>
    <source>
        <strain evidence="4 5">HV_13</strain>
    </source>
</reference>
<feature type="domain" description="WxL" evidence="3">
    <location>
        <begin position="60"/>
        <end position="261"/>
    </location>
</feature>
<keyword evidence="5" id="KW-1185">Reference proteome</keyword>
<feature type="chain" id="PRO_5046014088" evidence="2">
    <location>
        <begin position="21"/>
        <end position="274"/>
    </location>
</feature>
<dbReference type="Proteomes" id="UP000777560">
    <property type="component" value="Unassembled WGS sequence"/>
</dbReference>
<dbReference type="Pfam" id="PF13731">
    <property type="entry name" value="WxL"/>
    <property type="match status" value="1"/>
</dbReference>
<proteinExistence type="predicted"/>
<keyword evidence="2" id="KW-0732">Signal</keyword>
<comment type="caution">
    <text evidence="4">The sequence shown here is derived from an EMBL/GenBank/DDBJ whole genome shotgun (WGS) entry which is preliminary data.</text>
</comment>
<dbReference type="EMBL" id="QUAV01000001">
    <property type="protein sequence ID" value="TPR26487.1"/>
    <property type="molecule type" value="Genomic_DNA"/>
</dbReference>